<dbReference type="PANTHER" id="PTHR43531:SF14">
    <property type="entry name" value="METHYL-ACCEPTING CHEMOTAXIS PROTEIN I-RELATED"/>
    <property type="match status" value="1"/>
</dbReference>
<dbReference type="InterPro" id="IPR004090">
    <property type="entry name" value="Chemotax_Me-accpt_rcpt"/>
</dbReference>
<dbReference type="NCBIfam" id="TIGR00229">
    <property type="entry name" value="sensory_box"/>
    <property type="match status" value="1"/>
</dbReference>
<dbReference type="PANTHER" id="PTHR43531">
    <property type="entry name" value="PROTEIN ICFG"/>
    <property type="match status" value="1"/>
</dbReference>
<dbReference type="InterPro" id="IPR035965">
    <property type="entry name" value="PAS-like_dom_sf"/>
</dbReference>
<dbReference type="Proteomes" id="UP000334380">
    <property type="component" value="Unassembled WGS sequence"/>
</dbReference>
<dbReference type="PROSITE" id="PS50112">
    <property type="entry name" value="PAS"/>
    <property type="match status" value="1"/>
</dbReference>
<evidence type="ECO:0000313" key="9">
    <source>
        <dbReference type="Proteomes" id="UP000334380"/>
    </source>
</evidence>
<evidence type="ECO:0000256" key="3">
    <source>
        <dbReference type="PROSITE-ProRule" id="PRU00284"/>
    </source>
</evidence>
<dbReference type="InterPro" id="IPR003660">
    <property type="entry name" value="HAMP_dom"/>
</dbReference>
<proteinExistence type="inferred from homology"/>
<evidence type="ECO:0000259" key="7">
    <source>
        <dbReference type="PROSITE" id="PS50885"/>
    </source>
</evidence>
<dbReference type="InterPro" id="IPR000014">
    <property type="entry name" value="PAS"/>
</dbReference>
<evidence type="ECO:0000313" key="8">
    <source>
        <dbReference type="EMBL" id="VVD83013.1"/>
    </source>
</evidence>
<organism evidence="8 9">
    <name type="scientific">Pandoraea terrigena</name>
    <dbReference type="NCBI Taxonomy" id="2508292"/>
    <lineage>
        <taxon>Bacteria</taxon>
        <taxon>Pseudomonadati</taxon>
        <taxon>Pseudomonadota</taxon>
        <taxon>Betaproteobacteria</taxon>
        <taxon>Burkholderiales</taxon>
        <taxon>Burkholderiaceae</taxon>
        <taxon>Pandoraea</taxon>
    </lineage>
</organism>
<dbReference type="CDD" id="cd00130">
    <property type="entry name" value="PAS"/>
    <property type="match status" value="1"/>
</dbReference>
<evidence type="ECO:0000256" key="2">
    <source>
        <dbReference type="ARBA" id="ARBA00029447"/>
    </source>
</evidence>
<gene>
    <name evidence="8" type="ORF">PTE31013_01213</name>
</gene>
<reference evidence="8 9" key="1">
    <citation type="submission" date="2019-08" db="EMBL/GenBank/DDBJ databases">
        <authorList>
            <person name="Peeters C."/>
        </authorList>
    </citation>
    <scope>NUCLEOTIDE SEQUENCE [LARGE SCALE GENOMIC DNA]</scope>
    <source>
        <strain evidence="8 9">LMG 31013</strain>
    </source>
</reference>
<feature type="domain" description="Methyl-accepting transducer" evidence="5">
    <location>
        <begin position="298"/>
        <end position="527"/>
    </location>
</feature>
<dbReference type="EMBL" id="CABPRU010000002">
    <property type="protein sequence ID" value="VVD83013.1"/>
    <property type="molecule type" value="Genomic_DNA"/>
</dbReference>
<dbReference type="Pfam" id="PF13426">
    <property type="entry name" value="PAS_9"/>
    <property type="match status" value="1"/>
</dbReference>
<sequence length="549" mass="58887">MCIPEWQKADIHMSETSISRTIAAEGILISRTDLKGNVTYASDAFARALGYEVADLIGQPYAKLVPPESPRAAFMDVRKTIDAGKRWEGVAVNLCRDGQRLWTMTSVAPRWIDGRLIGFTSLRTPVPSSMVEHTQRMFETLNGPGGDKYFIAQGRLVRKGFPARCMRWMIGTLGRAKRSASLWTVAFCFFAALAALTPGIGPWADGHARGEPVSATALEFAWGAFICAMIAIVLHGRSFARQFVDPVTHVTDHLYRIASGDLLAQFDMRVADVFAPFVRALNMTRASFVQIVSSIDRGARELTAATAQVASGNDDLSQRTEQTAFALQRSVAELRALSDAVASHTALGQDARRISSETAAMVREGGNQMADAVAAIRSAAENSGKIAEISRLIDGIAAQTNILAINAAIEAARAGELGRGFAVVAAEVRVLSQRTATAAREIAALITDASAQVEAGRMRVERAGETTRSIGQSVERVNDLILNITDASEAQNSGLQRINRALGLMDADVQQNAALVEQAAAAGQSLSEQSVILQSTVEIFDLAPESRAA</sequence>
<keyword evidence="4" id="KW-0472">Membrane</keyword>
<accession>A0A5E4T7S5</accession>
<dbReference type="AlphaFoldDB" id="A0A5E4T7S5"/>
<dbReference type="Gene3D" id="1.10.287.950">
    <property type="entry name" value="Methyl-accepting chemotaxis protein"/>
    <property type="match status" value="1"/>
</dbReference>
<dbReference type="SMART" id="SM00091">
    <property type="entry name" value="PAS"/>
    <property type="match status" value="1"/>
</dbReference>
<dbReference type="PRINTS" id="PR00260">
    <property type="entry name" value="CHEMTRNSDUCR"/>
</dbReference>
<dbReference type="GO" id="GO:0004888">
    <property type="term" value="F:transmembrane signaling receptor activity"/>
    <property type="evidence" value="ECO:0007669"/>
    <property type="project" value="InterPro"/>
</dbReference>
<dbReference type="SUPFAM" id="SSF55785">
    <property type="entry name" value="PYP-like sensor domain (PAS domain)"/>
    <property type="match status" value="1"/>
</dbReference>
<dbReference type="SUPFAM" id="SSF58104">
    <property type="entry name" value="Methyl-accepting chemotaxis protein (MCP) signaling domain"/>
    <property type="match status" value="1"/>
</dbReference>
<dbReference type="InterPro" id="IPR051310">
    <property type="entry name" value="MCP_chemotaxis"/>
</dbReference>
<evidence type="ECO:0000256" key="1">
    <source>
        <dbReference type="ARBA" id="ARBA00022481"/>
    </source>
</evidence>
<keyword evidence="4" id="KW-1133">Transmembrane helix</keyword>
<dbReference type="GO" id="GO:0007165">
    <property type="term" value="P:signal transduction"/>
    <property type="evidence" value="ECO:0007669"/>
    <property type="project" value="UniProtKB-KW"/>
</dbReference>
<evidence type="ECO:0000259" key="5">
    <source>
        <dbReference type="PROSITE" id="PS50111"/>
    </source>
</evidence>
<dbReference type="SMART" id="SM00283">
    <property type="entry name" value="MA"/>
    <property type="match status" value="1"/>
</dbReference>
<keyword evidence="4" id="KW-0812">Transmembrane</keyword>
<feature type="domain" description="HAMP" evidence="7">
    <location>
        <begin position="241"/>
        <end position="293"/>
    </location>
</feature>
<protein>
    <submittedName>
        <fullName evidence="8">Chemotaxis protein</fullName>
    </submittedName>
</protein>
<dbReference type="PROSITE" id="PS50885">
    <property type="entry name" value="HAMP"/>
    <property type="match status" value="1"/>
</dbReference>
<keyword evidence="9" id="KW-1185">Reference proteome</keyword>
<feature type="transmembrane region" description="Helical" evidence="4">
    <location>
        <begin position="213"/>
        <end position="234"/>
    </location>
</feature>
<dbReference type="GO" id="GO:0006355">
    <property type="term" value="P:regulation of DNA-templated transcription"/>
    <property type="evidence" value="ECO:0007669"/>
    <property type="project" value="InterPro"/>
</dbReference>
<dbReference type="PROSITE" id="PS50111">
    <property type="entry name" value="CHEMOTAXIS_TRANSDUC_2"/>
    <property type="match status" value="1"/>
</dbReference>
<name>A0A5E4T7S5_9BURK</name>
<keyword evidence="1" id="KW-0488">Methylation</keyword>
<comment type="similarity">
    <text evidence="2">Belongs to the methyl-accepting chemotaxis (MCP) protein family.</text>
</comment>
<feature type="domain" description="PAS" evidence="6">
    <location>
        <begin position="14"/>
        <end position="84"/>
    </location>
</feature>
<feature type="transmembrane region" description="Helical" evidence="4">
    <location>
        <begin position="180"/>
        <end position="201"/>
    </location>
</feature>
<evidence type="ECO:0000259" key="6">
    <source>
        <dbReference type="PROSITE" id="PS50112"/>
    </source>
</evidence>
<dbReference type="Pfam" id="PF00015">
    <property type="entry name" value="MCPsignal"/>
    <property type="match status" value="1"/>
</dbReference>
<evidence type="ECO:0000256" key="4">
    <source>
        <dbReference type="SAM" id="Phobius"/>
    </source>
</evidence>
<keyword evidence="3" id="KW-0807">Transducer</keyword>
<dbReference type="InterPro" id="IPR004089">
    <property type="entry name" value="MCPsignal_dom"/>
</dbReference>
<dbReference type="GO" id="GO:0006935">
    <property type="term" value="P:chemotaxis"/>
    <property type="evidence" value="ECO:0007669"/>
    <property type="project" value="InterPro"/>
</dbReference>
<dbReference type="GO" id="GO:0005886">
    <property type="term" value="C:plasma membrane"/>
    <property type="evidence" value="ECO:0007669"/>
    <property type="project" value="TreeGrafter"/>
</dbReference>
<dbReference type="Gene3D" id="3.30.450.20">
    <property type="entry name" value="PAS domain"/>
    <property type="match status" value="1"/>
</dbReference>